<keyword evidence="3" id="KW-1185">Reference proteome</keyword>
<accession>A0AAE1F5N7</accession>
<evidence type="ECO:0000313" key="3">
    <source>
        <dbReference type="Proteomes" id="UP001286313"/>
    </source>
</evidence>
<keyword evidence="1" id="KW-1133">Transmembrane helix</keyword>
<proteinExistence type="predicted"/>
<gene>
    <name evidence="2" type="ORF">Pcinc_026551</name>
</gene>
<evidence type="ECO:0000313" key="2">
    <source>
        <dbReference type="EMBL" id="KAK3868034.1"/>
    </source>
</evidence>
<protein>
    <recommendedName>
        <fullName evidence="4">N-acetyllactosaminide beta-1,3-N-acetylglucosaminyltransferase</fullName>
    </recommendedName>
</protein>
<dbReference type="EMBL" id="JAWQEG010003094">
    <property type="protein sequence ID" value="KAK3868034.1"/>
    <property type="molecule type" value="Genomic_DNA"/>
</dbReference>
<evidence type="ECO:0008006" key="4">
    <source>
        <dbReference type="Google" id="ProtNLM"/>
    </source>
</evidence>
<comment type="caution">
    <text evidence="2">The sequence shown here is derived from an EMBL/GenBank/DDBJ whole genome shotgun (WGS) entry which is preliminary data.</text>
</comment>
<dbReference type="AlphaFoldDB" id="A0AAE1F5N7"/>
<dbReference type="PANTHER" id="PTHR47412">
    <property type="entry name" value="FI01434P-RELATED"/>
    <property type="match status" value="1"/>
</dbReference>
<name>A0AAE1F5N7_PETCI</name>
<reference evidence="2" key="1">
    <citation type="submission" date="2023-10" db="EMBL/GenBank/DDBJ databases">
        <title>Genome assemblies of two species of porcelain crab, Petrolisthes cinctipes and Petrolisthes manimaculis (Anomura: Porcellanidae).</title>
        <authorList>
            <person name="Angst P."/>
        </authorList>
    </citation>
    <scope>NUCLEOTIDE SEQUENCE</scope>
    <source>
        <strain evidence="2">PB745_01</strain>
        <tissue evidence="2">Gill</tissue>
    </source>
</reference>
<keyword evidence="1" id="KW-0472">Membrane</keyword>
<dbReference type="Proteomes" id="UP001286313">
    <property type="component" value="Unassembled WGS sequence"/>
</dbReference>
<evidence type="ECO:0000256" key="1">
    <source>
        <dbReference type="SAM" id="Phobius"/>
    </source>
</evidence>
<keyword evidence="1" id="KW-0812">Transmembrane</keyword>
<dbReference type="PANTHER" id="PTHR47412:SF1">
    <property type="entry name" value="FI01434P-RELATED"/>
    <property type="match status" value="1"/>
</dbReference>
<dbReference type="Pfam" id="PF13896">
    <property type="entry name" value="Glyco_transf_49"/>
    <property type="match status" value="1"/>
</dbReference>
<sequence length="513" mass="58752">MLMRFYELCDEVKQFMEMKATPVKELSDTKWLCDIAFMVDITKYLSELNVKLQGHNHLLSTLLSNVVVSGERGGCVGMVWTRTWRRWQQWVCVGAALVIGAWLLLAAPCALLACPPQQEPNGDFSNDQLHQDRYAARMVCIYLSLVPTTQRPEIQGSPQLGMNGPYRVLYSWIPSSRIFNVNESVTYSTHATPEMIHHVGELASRWSGPISVAVFVPSSDFCLAAARIAQLRACGPPAVREQVTWHLFWPKDAPPGADWRMVVEEVSDCDEDTTAAVRGYRVTEGIPYPVNVARNVARSASPTWFILPSDVELYPSQGLAEQFLSLVQQDTWRLAVAWPRIFVVPVFEVATSVPVTKEELIHQYMRHDAVYFHRHVCAHCQRFPAITEWVHRLGTPGSLQVFSVVKREFPYHRWEPIYICTKEEPMYDERLSWEGLQDKMTQMHELCLRDYNLVILDRAFLVHSPGIKRRTKNKGKVAAWREPFVAKNSKVYDDIIMEEMLKKFGPSEKCKPH</sequence>
<organism evidence="2 3">
    <name type="scientific">Petrolisthes cinctipes</name>
    <name type="common">Flat porcelain crab</name>
    <dbReference type="NCBI Taxonomy" id="88211"/>
    <lineage>
        <taxon>Eukaryota</taxon>
        <taxon>Metazoa</taxon>
        <taxon>Ecdysozoa</taxon>
        <taxon>Arthropoda</taxon>
        <taxon>Crustacea</taxon>
        <taxon>Multicrustacea</taxon>
        <taxon>Malacostraca</taxon>
        <taxon>Eumalacostraca</taxon>
        <taxon>Eucarida</taxon>
        <taxon>Decapoda</taxon>
        <taxon>Pleocyemata</taxon>
        <taxon>Anomura</taxon>
        <taxon>Galatheoidea</taxon>
        <taxon>Porcellanidae</taxon>
        <taxon>Petrolisthes</taxon>
    </lineage>
</organism>
<feature type="transmembrane region" description="Helical" evidence="1">
    <location>
        <begin position="90"/>
        <end position="113"/>
    </location>
</feature>